<name>A0ABV7AGR3_9RHOB</name>
<evidence type="ECO:0000259" key="2">
    <source>
        <dbReference type="Pfam" id="PF07811"/>
    </source>
</evidence>
<evidence type="ECO:0000313" key="3">
    <source>
        <dbReference type="EMBL" id="MFC2968375.1"/>
    </source>
</evidence>
<sequence>MTRSLLSRIGRRLTRLWRDENGTSTMEFVLVVPAIMLIFTGAFEAGMLEIRYVMLDRSLDIAVRELRLGQIPNPTHDKLKAEICKRAALIPDCLNSVMLELRPVDTTTWTGIDTSASCIDRSEDINTQKPPNFNAGGDDQLMLVRACAVMDPIFPTTSLGLAMKKDATGAYHLVATSAFVNEPS</sequence>
<feature type="transmembrane region" description="Helical" evidence="1">
    <location>
        <begin position="28"/>
        <end position="48"/>
    </location>
</feature>
<keyword evidence="1" id="KW-0472">Membrane</keyword>
<gene>
    <name evidence="3" type="ORF">ACFOES_09735</name>
</gene>
<dbReference type="EMBL" id="JBHRSK010000005">
    <property type="protein sequence ID" value="MFC2968375.1"/>
    <property type="molecule type" value="Genomic_DNA"/>
</dbReference>
<dbReference type="RefSeq" id="WP_377833075.1">
    <property type="nucleotide sequence ID" value="NZ_JBHRSK010000005.1"/>
</dbReference>
<protein>
    <submittedName>
        <fullName evidence="3">TadE/TadG family type IV pilus assembly protein</fullName>
    </submittedName>
</protein>
<comment type="caution">
    <text evidence="3">The sequence shown here is derived from an EMBL/GenBank/DDBJ whole genome shotgun (WGS) entry which is preliminary data.</text>
</comment>
<evidence type="ECO:0000313" key="4">
    <source>
        <dbReference type="Proteomes" id="UP001595443"/>
    </source>
</evidence>
<feature type="domain" description="TadE-like" evidence="2">
    <location>
        <begin position="22"/>
        <end position="63"/>
    </location>
</feature>
<keyword evidence="4" id="KW-1185">Reference proteome</keyword>
<dbReference type="Pfam" id="PF07811">
    <property type="entry name" value="TadE"/>
    <property type="match status" value="1"/>
</dbReference>
<dbReference type="Proteomes" id="UP001595443">
    <property type="component" value="Unassembled WGS sequence"/>
</dbReference>
<proteinExistence type="predicted"/>
<dbReference type="InterPro" id="IPR012495">
    <property type="entry name" value="TadE-like_dom"/>
</dbReference>
<keyword evidence="1" id="KW-1133">Transmembrane helix</keyword>
<evidence type="ECO:0000256" key="1">
    <source>
        <dbReference type="SAM" id="Phobius"/>
    </source>
</evidence>
<reference evidence="4" key="1">
    <citation type="journal article" date="2019" name="Int. J. Syst. Evol. Microbiol.">
        <title>The Global Catalogue of Microorganisms (GCM) 10K type strain sequencing project: providing services to taxonomists for standard genome sequencing and annotation.</title>
        <authorList>
            <consortium name="The Broad Institute Genomics Platform"/>
            <consortium name="The Broad Institute Genome Sequencing Center for Infectious Disease"/>
            <person name="Wu L."/>
            <person name="Ma J."/>
        </authorList>
    </citation>
    <scope>NUCLEOTIDE SEQUENCE [LARGE SCALE GENOMIC DNA]</scope>
    <source>
        <strain evidence="4">KCTC 62192</strain>
    </source>
</reference>
<accession>A0ABV7AGR3</accession>
<keyword evidence="1" id="KW-0812">Transmembrane</keyword>
<organism evidence="3 4">
    <name type="scientific">Acidimangrovimonas pyrenivorans</name>
    <dbReference type="NCBI Taxonomy" id="2030798"/>
    <lineage>
        <taxon>Bacteria</taxon>
        <taxon>Pseudomonadati</taxon>
        <taxon>Pseudomonadota</taxon>
        <taxon>Alphaproteobacteria</taxon>
        <taxon>Rhodobacterales</taxon>
        <taxon>Paracoccaceae</taxon>
        <taxon>Acidimangrovimonas</taxon>
    </lineage>
</organism>